<dbReference type="InterPro" id="IPR010982">
    <property type="entry name" value="Lambda_DNA-bd_dom_sf"/>
</dbReference>
<proteinExistence type="predicted"/>
<gene>
    <name evidence="3" type="ORF">GCM10022286_24870</name>
</gene>
<dbReference type="PROSITE" id="PS50943">
    <property type="entry name" value="HTH_CROC1"/>
    <property type="match status" value="1"/>
</dbReference>
<dbReference type="EMBL" id="BAABBV010000001">
    <property type="protein sequence ID" value="GAA4163828.1"/>
    <property type="molecule type" value="Genomic_DNA"/>
</dbReference>
<dbReference type="RefSeq" id="WP_344792116.1">
    <property type="nucleotide sequence ID" value="NZ_BAABBV010000001.1"/>
</dbReference>
<reference evidence="3" key="1">
    <citation type="journal article" date="2014" name="Int. J. Syst. Evol. Microbiol.">
        <title>Complete genome of a new Firmicutes species belonging to the dominant human colonic microbiota ('Ruminococcus bicirculans') reveals two chromosomes and a selective capacity to utilize plant glucans.</title>
        <authorList>
            <consortium name="NISC Comparative Sequencing Program"/>
            <person name="Wegmann U."/>
            <person name="Louis P."/>
            <person name="Goesmann A."/>
            <person name="Henrissat B."/>
            <person name="Duncan S.H."/>
            <person name="Flint H.J."/>
        </authorList>
    </citation>
    <scope>NUCLEOTIDE SEQUENCE</scope>
    <source>
        <strain evidence="3">JCM 17590</strain>
    </source>
</reference>
<feature type="domain" description="HTH cro/C1-type" evidence="2">
    <location>
        <begin position="37"/>
        <end position="73"/>
    </location>
</feature>
<dbReference type="CDD" id="cd00093">
    <property type="entry name" value="HTH_XRE"/>
    <property type="match status" value="1"/>
</dbReference>
<dbReference type="SMART" id="SM00530">
    <property type="entry name" value="HTH_XRE"/>
    <property type="match status" value="1"/>
</dbReference>
<dbReference type="InterPro" id="IPR001387">
    <property type="entry name" value="Cro/C1-type_HTH"/>
</dbReference>
<feature type="coiled-coil region" evidence="1">
    <location>
        <begin position="119"/>
        <end position="146"/>
    </location>
</feature>
<evidence type="ECO:0000256" key="1">
    <source>
        <dbReference type="SAM" id="Coils"/>
    </source>
</evidence>
<keyword evidence="1" id="KW-0175">Coiled coil</keyword>
<sequence length="202" mass="21718">MAELSSGRSIGGRIKRIRRQRGFASAKALADACPGGNITEAVLTNIESGRRSDLQVSQLLNIARALDVPPSMLLAPTTEPKSELDLPNLSADFDGMTAAEFDCWFSGTPASWYRPRRAAERIDIELQNTLRELGTLERESERLRIVLDVQASSGDADLASANNEVRARADRIAAEAARVAKLLTEAGVVGLEPPTPTHLGNG</sequence>
<dbReference type="Proteomes" id="UP001415169">
    <property type="component" value="Unassembled WGS sequence"/>
</dbReference>
<evidence type="ECO:0000313" key="4">
    <source>
        <dbReference type="Proteomes" id="UP001415169"/>
    </source>
</evidence>
<evidence type="ECO:0000259" key="2">
    <source>
        <dbReference type="PROSITE" id="PS50943"/>
    </source>
</evidence>
<dbReference type="Gene3D" id="1.10.260.40">
    <property type="entry name" value="lambda repressor-like DNA-binding domains"/>
    <property type="match status" value="1"/>
</dbReference>
<accession>A0ABP7ZM35</accession>
<keyword evidence="4" id="KW-1185">Reference proteome</keyword>
<comment type="caution">
    <text evidence="3">The sequence shown here is derived from an EMBL/GenBank/DDBJ whole genome shotgun (WGS) entry which is preliminary data.</text>
</comment>
<name>A0ABP7ZM35_9MICO</name>
<evidence type="ECO:0000313" key="3">
    <source>
        <dbReference type="EMBL" id="GAA4163828.1"/>
    </source>
</evidence>
<dbReference type="SUPFAM" id="SSF47413">
    <property type="entry name" value="lambda repressor-like DNA-binding domains"/>
    <property type="match status" value="1"/>
</dbReference>
<protein>
    <recommendedName>
        <fullName evidence="2">HTH cro/C1-type domain-containing protein</fullName>
    </recommendedName>
</protein>
<reference evidence="3" key="2">
    <citation type="submission" date="2023-12" db="EMBL/GenBank/DDBJ databases">
        <authorList>
            <person name="Sun Q."/>
            <person name="Inoue M."/>
        </authorList>
    </citation>
    <scope>NUCLEOTIDE SEQUENCE</scope>
    <source>
        <strain evidence="3">JCM 17590</strain>
    </source>
</reference>
<organism evidence="3 4">
    <name type="scientific">Gryllotalpicola daejeonensis</name>
    <dbReference type="NCBI Taxonomy" id="993087"/>
    <lineage>
        <taxon>Bacteria</taxon>
        <taxon>Bacillati</taxon>
        <taxon>Actinomycetota</taxon>
        <taxon>Actinomycetes</taxon>
        <taxon>Micrococcales</taxon>
        <taxon>Microbacteriaceae</taxon>
        <taxon>Gryllotalpicola</taxon>
    </lineage>
</organism>